<dbReference type="PANTHER" id="PTHR30290:SF10">
    <property type="entry name" value="PERIPLASMIC OLIGOPEPTIDE-BINDING PROTEIN-RELATED"/>
    <property type="match status" value="1"/>
</dbReference>
<organism evidence="8 9">
    <name type="scientific">Ligilactobacillus apodemi DSM 16634 = JCM 16172</name>
    <dbReference type="NCBI Taxonomy" id="1423724"/>
    <lineage>
        <taxon>Bacteria</taxon>
        <taxon>Bacillati</taxon>
        <taxon>Bacillota</taxon>
        <taxon>Bacilli</taxon>
        <taxon>Lactobacillales</taxon>
        <taxon>Lactobacillaceae</taxon>
        <taxon>Ligilactobacillus</taxon>
    </lineage>
</organism>
<comment type="similarity">
    <text evidence="2">Belongs to the bacterial solute-binding protein 5 family.</text>
</comment>
<dbReference type="Pfam" id="PF00496">
    <property type="entry name" value="SBP_bac_5"/>
    <property type="match status" value="1"/>
</dbReference>
<evidence type="ECO:0000313" key="8">
    <source>
        <dbReference type="EMBL" id="KRL83720.1"/>
    </source>
</evidence>
<dbReference type="InterPro" id="IPR000914">
    <property type="entry name" value="SBP_5_dom"/>
</dbReference>
<name>A0A0R1TY38_9LACO</name>
<keyword evidence="3" id="KW-0813">Transport</keyword>
<evidence type="ECO:0000256" key="5">
    <source>
        <dbReference type="ARBA" id="ARBA00022856"/>
    </source>
</evidence>
<comment type="caution">
    <text evidence="8">The sequence shown here is derived from an EMBL/GenBank/DDBJ whole genome shotgun (WGS) entry which is preliminary data.</text>
</comment>
<reference evidence="8 9" key="1">
    <citation type="journal article" date="2015" name="Genome Announc.">
        <title>Expanding the biotechnology potential of lactobacilli through comparative genomics of 213 strains and associated genera.</title>
        <authorList>
            <person name="Sun Z."/>
            <person name="Harris H.M."/>
            <person name="McCann A."/>
            <person name="Guo C."/>
            <person name="Argimon S."/>
            <person name="Zhang W."/>
            <person name="Yang X."/>
            <person name="Jeffery I.B."/>
            <person name="Cooney J.C."/>
            <person name="Kagawa T.F."/>
            <person name="Liu W."/>
            <person name="Song Y."/>
            <person name="Salvetti E."/>
            <person name="Wrobel A."/>
            <person name="Rasinkangas P."/>
            <person name="Parkhill J."/>
            <person name="Rea M.C."/>
            <person name="O'Sullivan O."/>
            <person name="Ritari J."/>
            <person name="Douillard F.P."/>
            <person name="Paul Ross R."/>
            <person name="Yang R."/>
            <person name="Briner A.E."/>
            <person name="Felis G.E."/>
            <person name="de Vos W.M."/>
            <person name="Barrangou R."/>
            <person name="Klaenhammer T.R."/>
            <person name="Caufield P.W."/>
            <person name="Cui Y."/>
            <person name="Zhang H."/>
            <person name="O'Toole P.W."/>
        </authorList>
    </citation>
    <scope>NUCLEOTIDE SEQUENCE [LARGE SCALE GENOMIC DNA]</scope>
    <source>
        <strain evidence="8 9">DSM 16634</strain>
    </source>
</reference>
<dbReference type="Gene3D" id="3.40.190.10">
    <property type="entry name" value="Periplasmic binding protein-like II"/>
    <property type="match status" value="1"/>
</dbReference>
<feature type="domain" description="Solute-binding protein family 5" evidence="7">
    <location>
        <begin position="77"/>
        <end position="460"/>
    </location>
</feature>
<evidence type="ECO:0000259" key="7">
    <source>
        <dbReference type="Pfam" id="PF00496"/>
    </source>
</evidence>
<accession>A0A0R1TY38</accession>
<feature type="signal peptide" evidence="6">
    <location>
        <begin position="1"/>
        <end position="21"/>
    </location>
</feature>
<dbReference type="InterPro" id="IPR030678">
    <property type="entry name" value="Peptide/Ni-bd"/>
</dbReference>
<dbReference type="PIRSF" id="PIRSF002741">
    <property type="entry name" value="MppA"/>
    <property type="match status" value="1"/>
</dbReference>
<dbReference type="Proteomes" id="UP000051324">
    <property type="component" value="Unassembled WGS sequence"/>
</dbReference>
<dbReference type="GO" id="GO:0030288">
    <property type="term" value="C:outer membrane-bounded periplasmic space"/>
    <property type="evidence" value="ECO:0007669"/>
    <property type="project" value="UniProtKB-ARBA"/>
</dbReference>
<dbReference type="SUPFAM" id="SSF53850">
    <property type="entry name" value="Periplasmic binding protein-like II"/>
    <property type="match status" value="1"/>
</dbReference>
<sequence length="542" mass="60333">MRKIALLLLTLFLLVSLSGCSKGEKISQHTVAEKQVLNWNYPAELTTLDPSKVSDSYSGDIVGNTMEGLYRLGNNNKLVPALGVKTKVEAGGLKYTFSLRKGAKWSNGDPVTASDFVYGWQRTLQKDTASPSAYLFSGIKNADAIIAGNKKVTSLGVTAKDDHTLVVELEKKLPYFESLLTIEAFLPQNKRAVETYGEKYGSAAEKMVYNGPFVVKNWTGTEKSWQLVKNEQYWDKQKVKLSTINFKVNKSTTKAYKLYQAGKLDYLTLSSKQATKLKKDPGYSVLKQARTSYLDFNQTKTTFKNLKIRQALSYAIDRDKLVKQIVGGGAQTSLGIVPQGLYEYKGRDFAEVAQTTAGVTGNKQRAKWLFKQGLAELGVKQLSFTLMSSDDETAKKVAQFIKEELEETLPNVQVTVQSVSLKQRIAQGQNGSFDIQLTSWGADFADPLSFLALFTTENSYNFGGWNNTKYNELIKTAQTTDANNKAKRFEDLVKASKLLSEKQGVIPLYQANIPQLKRETIKGLIQNSAGTTNNWKEVYLVK</sequence>
<dbReference type="FunFam" id="3.90.76.10:FF:000001">
    <property type="entry name" value="Oligopeptide ABC transporter substrate-binding protein"/>
    <property type="match status" value="1"/>
</dbReference>
<dbReference type="STRING" id="1423724.FC32_GL000981"/>
<comment type="subcellular location">
    <subcellularLocation>
        <location evidence="1">Cell envelope</location>
    </subcellularLocation>
</comment>
<dbReference type="Gene3D" id="3.10.105.10">
    <property type="entry name" value="Dipeptide-binding Protein, Domain 3"/>
    <property type="match status" value="1"/>
</dbReference>
<dbReference type="PATRIC" id="fig|1423724.4.peg.1023"/>
<dbReference type="CDD" id="cd08504">
    <property type="entry name" value="PBP2_OppA"/>
    <property type="match status" value="1"/>
</dbReference>
<evidence type="ECO:0000256" key="1">
    <source>
        <dbReference type="ARBA" id="ARBA00004196"/>
    </source>
</evidence>
<evidence type="ECO:0000256" key="3">
    <source>
        <dbReference type="ARBA" id="ARBA00022448"/>
    </source>
</evidence>
<dbReference type="GO" id="GO:0043190">
    <property type="term" value="C:ATP-binding cassette (ABC) transporter complex"/>
    <property type="evidence" value="ECO:0007669"/>
    <property type="project" value="InterPro"/>
</dbReference>
<keyword evidence="5" id="KW-0653">Protein transport</keyword>
<dbReference type="AlphaFoldDB" id="A0A0R1TY38"/>
<dbReference type="EMBL" id="AZFT01000053">
    <property type="protein sequence ID" value="KRL83720.1"/>
    <property type="molecule type" value="Genomic_DNA"/>
</dbReference>
<proteinExistence type="inferred from homology"/>
<dbReference type="PANTHER" id="PTHR30290">
    <property type="entry name" value="PERIPLASMIC BINDING COMPONENT OF ABC TRANSPORTER"/>
    <property type="match status" value="1"/>
</dbReference>
<dbReference type="eggNOG" id="COG4166">
    <property type="taxonomic scope" value="Bacteria"/>
</dbReference>
<dbReference type="GO" id="GO:1904680">
    <property type="term" value="F:peptide transmembrane transporter activity"/>
    <property type="evidence" value="ECO:0007669"/>
    <property type="project" value="TreeGrafter"/>
</dbReference>
<keyword evidence="5" id="KW-0571">Peptide transport</keyword>
<dbReference type="InterPro" id="IPR039424">
    <property type="entry name" value="SBP_5"/>
</dbReference>
<keyword evidence="9" id="KW-1185">Reference proteome</keyword>
<gene>
    <name evidence="8" type="ORF">FC32_GL000981</name>
</gene>
<dbReference type="PROSITE" id="PS51257">
    <property type="entry name" value="PROKAR_LIPOPROTEIN"/>
    <property type="match status" value="1"/>
</dbReference>
<dbReference type="OrthoDB" id="403896at2"/>
<evidence type="ECO:0000313" key="9">
    <source>
        <dbReference type="Proteomes" id="UP000051324"/>
    </source>
</evidence>
<evidence type="ECO:0000256" key="6">
    <source>
        <dbReference type="SAM" id="SignalP"/>
    </source>
</evidence>
<protein>
    <submittedName>
        <fullName evidence="8">Oligopeptide ABC transporter, oligopeptide-binding protein</fullName>
    </submittedName>
</protein>
<evidence type="ECO:0000256" key="4">
    <source>
        <dbReference type="ARBA" id="ARBA00022729"/>
    </source>
</evidence>
<evidence type="ECO:0000256" key="2">
    <source>
        <dbReference type="ARBA" id="ARBA00005695"/>
    </source>
</evidence>
<dbReference type="Gene3D" id="3.90.76.10">
    <property type="entry name" value="Dipeptide-binding Protein, Domain 1"/>
    <property type="match status" value="1"/>
</dbReference>
<feature type="chain" id="PRO_5038938372" evidence="6">
    <location>
        <begin position="22"/>
        <end position="542"/>
    </location>
</feature>
<dbReference type="GO" id="GO:0015833">
    <property type="term" value="P:peptide transport"/>
    <property type="evidence" value="ECO:0007669"/>
    <property type="project" value="UniProtKB-KW"/>
</dbReference>
<keyword evidence="4 6" id="KW-0732">Signal</keyword>
<dbReference type="FunFam" id="3.10.105.10:FF:000001">
    <property type="entry name" value="Oligopeptide ABC transporter, oligopeptide-binding protein"/>
    <property type="match status" value="1"/>
</dbReference>
<dbReference type="RefSeq" id="WP_025086922.1">
    <property type="nucleotide sequence ID" value="NZ_AZFT01000053.1"/>
</dbReference>